<evidence type="ECO:0000313" key="3">
    <source>
        <dbReference type="Proteomes" id="UP001529510"/>
    </source>
</evidence>
<reference evidence="2 3" key="1">
    <citation type="submission" date="2024-05" db="EMBL/GenBank/DDBJ databases">
        <title>Genome sequencing and assembly of Indian major carp, Cirrhinus mrigala (Hamilton, 1822).</title>
        <authorList>
            <person name="Mohindra V."/>
            <person name="Chowdhury L.M."/>
            <person name="Lal K."/>
            <person name="Jena J.K."/>
        </authorList>
    </citation>
    <scope>NUCLEOTIDE SEQUENCE [LARGE SCALE GENOMIC DNA]</scope>
    <source>
        <strain evidence="2">CM1030</strain>
        <tissue evidence="2">Blood</tissue>
    </source>
</reference>
<proteinExistence type="predicted"/>
<name>A0ABD0QLW8_CIRMR</name>
<dbReference type="EMBL" id="JAMKFB020000008">
    <property type="protein sequence ID" value="KAL0187018.1"/>
    <property type="molecule type" value="Genomic_DNA"/>
</dbReference>
<accession>A0ABD0QLW8</accession>
<evidence type="ECO:0000256" key="1">
    <source>
        <dbReference type="SAM" id="MobiDB-lite"/>
    </source>
</evidence>
<sequence>CSSRRSTLPAICPFHDNTKRATSQDPAHPHLPAEPFQRLELPHQLAQNSFVSTS</sequence>
<organism evidence="2 3">
    <name type="scientific">Cirrhinus mrigala</name>
    <name type="common">Mrigala</name>
    <dbReference type="NCBI Taxonomy" id="683832"/>
    <lineage>
        <taxon>Eukaryota</taxon>
        <taxon>Metazoa</taxon>
        <taxon>Chordata</taxon>
        <taxon>Craniata</taxon>
        <taxon>Vertebrata</taxon>
        <taxon>Euteleostomi</taxon>
        <taxon>Actinopterygii</taxon>
        <taxon>Neopterygii</taxon>
        <taxon>Teleostei</taxon>
        <taxon>Ostariophysi</taxon>
        <taxon>Cypriniformes</taxon>
        <taxon>Cyprinidae</taxon>
        <taxon>Labeoninae</taxon>
        <taxon>Labeonini</taxon>
        <taxon>Cirrhinus</taxon>
    </lineage>
</organism>
<feature type="region of interest" description="Disordered" evidence="1">
    <location>
        <begin position="1"/>
        <end position="33"/>
    </location>
</feature>
<dbReference type="AlphaFoldDB" id="A0ABD0QLW8"/>
<evidence type="ECO:0000313" key="2">
    <source>
        <dbReference type="EMBL" id="KAL0187018.1"/>
    </source>
</evidence>
<comment type="caution">
    <text evidence="2">The sequence shown here is derived from an EMBL/GenBank/DDBJ whole genome shotgun (WGS) entry which is preliminary data.</text>
</comment>
<feature type="non-terminal residue" evidence="2">
    <location>
        <position position="1"/>
    </location>
</feature>
<gene>
    <name evidence="2" type="ORF">M9458_018688</name>
</gene>
<protein>
    <submittedName>
        <fullName evidence="2">Uncharacterized protein</fullName>
    </submittedName>
</protein>
<keyword evidence="3" id="KW-1185">Reference proteome</keyword>
<dbReference type="Proteomes" id="UP001529510">
    <property type="component" value="Unassembled WGS sequence"/>
</dbReference>